<evidence type="ECO:0000313" key="3">
    <source>
        <dbReference type="Proteomes" id="UP000055060"/>
    </source>
</evidence>
<protein>
    <submittedName>
        <fullName evidence="2">Uncharacterized protein</fullName>
    </submittedName>
</protein>
<evidence type="ECO:0000256" key="1">
    <source>
        <dbReference type="SAM" id="Phobius"/>
    </source>
</evidence>
<keyword evidence="1" id="KW-1133">Transmembrane helix</keyword>
<keyword evidence="3" id="KW-1185">Reference proteome</keyword>
<dbReference type="Proteomes" id="UP000055060">
    <property type="component" value="Unassembled WGS sequence"/>
</dbReference>
<evidence type="ECO:0000313" key="2">
    <source>
        <dbReference type="EMBL" id="GAP15734.1"/>
    </source>
</evidence>
<name>A0A0S7BMH4_9CHLR</name>
<dbReference type="AlphaFoldDB" id="A0A0S7BMH4"/>
<reference evidence="2" key="1">
    <citation type="submission" date="2015-07" db="EMBL/GenBank/DDBJ databases">
        <title>Draft Genome Sequences of Anaerolinea thermolimosa IMO-1, Bellilinea caldifistulae GOMI-1, Leptolinea tardivitalis YMTK-2, Levilinea saccharolytica KIBI-1,Longilinea arvoryzae KOME-1, Previously Described as Members of the Anaerolineaceae (Chloroflexi).</title>
        <authorList>
            <person name="Sekiguchi Y."/>
            <person name="Ohashi A."/>
            <person name="Matsuura N."/>
            <person name="Tourlousse M.D."/>
        </authorList>
    </citation>
    <scope>NUCLEOTIDE SEQUENCE [LARGE SCALE GENOMIC DNA]</scope>
    <source>
        <strain evidence="2">KOME-1</strain>
    </source>
</reference>
<dbReference type="EMBL" id="DF967972">
    <property type="protein sequence ID" value="GAP15734.1"/>
    <property type="molecule type" value="Genomic_DNA"/>
</dbReference>
<keyword evidence="1" id="KW-0812">Transmembrane</keyword>
<organism evidence="2">
    <name type="scientific">Longilinea arvoryzae</name>
    <dbReference type="NCBI Taxonomy" id="360412"/>
    <lineage>
        <taxon>Bacteria</taxon>
        <taxon>Bacillati</taxon>
        <taxon>Chloroflexota</taxon>
        <taxon>Anaerolineae</taxon>
        <taxon>Anaerolineales</taxon>
        <taxon>Anaerolineaceae</taxon>
        <taxon>Longilinea</taxon>
    </lineage>
</organism>
<feature type="transmembrane region" description="Helical" evidence="1">
    <location>
        <begin position="54"/>
        <end position="71"/>
    </location>
</feature>
<accession>A0A0S7BMH4</accession>
<dbReference type="STRING" id="360412.LARV_03526"/>
<dbReference type="RefSeq" id="WP_075074891.1">
    <property type="nucleotide sequence ID" value="NZ_DF967972.1"/>
</dbReference>
<sequence>MKLRWRFLIAFLIIAGLIGGSLVFPSIALNAFINPITRGLWMLFRLVGMVDQQVYWGLLAIVVFAFSLLILPRGSDPSSVPFTPAPPRPKDAVDEWEHLLEGASKSGENRRALQYRLNSLNRKADELVTNRGVDEFVLEPKAVQGRGAAVRRWLGVKKLRRHFVYAEILEPFLAEIEILLEVRNDDVSDENHEHR</sequence>
<keyword evidence="1" id="KW-0472">Membrane</keyword>
<gene>
    <name evidence="2" type="ORF">LARV_03526</name>
</gene>
<proteinExistence type="predicted"/>